<keyword evidence="1" id="KW-0732">Signal</keyword>
<reference evidence="2 3" key="1">
    <citation type="submission" date="2020-08" db="EMBL/GenBank/DDBJ databases">
        <title>Genomic Encyclopedia of Type Strains, Phase IV (KMG-IV): sequencing the most valuable type-strain genomes for metagenomic binning, comparative biology and taxonomic classification.</title>
        <authorList>
            <person name="Goeker M."/>
        </authorList>
    </citation>
    <scope>NUCLEOTIDE SEQUENCE [LARGE SCALE GENOMIC DNA]</scope>
    <source>
        <strain evidence="2 3">DSM 11590</strain>
    </source>
</reference>
<feature type="chain" id="PRO_5030871090" evidence="1">
    <location>
        <begin position="27"/>
        <end position="113"/>
    </location>
</feature>
<feature type="signal peptide" evidence="1">
    <location>
        <begin position="1"/>
        <end position="26"/>
    </location>
</feature>
<protein>
    <submittedName>
        <fullName evidence="2">Uncharacterized protein</fullName>
    </submittedName>
</protein>
<sequence>MSAFKTAFAAVAFAAAAAASLSAAQASDQLLKGRVPVGMEQIGGEATPVYSDKTYVITAAKPVGWTSGRDAQPIYDQTVTRPVLNRDVVKGEMINNQLVVTYRDDAAQVAEQK</sequence>
<gene>
    <name evidence="2" type="ORF">FHS48_001919</name>
</gene>
<dbReference type="RefSeq" id="WP_184263337.1">
    <property type="nucleotide sequence ID" value="NZ_JACIIX010000006.1"/>
</dbReference>
<evidence type="ECO:0000313" key="3">
    <source>
        <dbReference type="Proteomes" id="UP000544872"/>
    </source>
</evidence>
<evidence type="ECO:0000256" key="1">
    <source>
        <dbReference type="SAM" id="SignalP"/>
    </source>
</evidence>
<name>A0A7W9ZFG0_NOVIT</name>
<keyword evidence="3" id="KW-1185">Reference proteome</keyword>
<dbReference type="EMBL" id="JACIIX010000006">
    <property type="protein sequence ID" value="MBB6210503.1"/>
    <property type="molecule type" value="Genomic_DNA"/>
</dbReference>
<proteinExistence type="predicted"/>
<accession>A0A7W9ZFG0</accession>
<evidence type="ECO:0000313" key="2">
    <source>
        <dbReference type="EMBL" id="MBB6210503.1"/>
    </source>
</evidence>
<dbReference type="AlphaFoldDB" id="A0A7W9ZFG0"/>
<dbReference type="Proteomes" id="UP000544872">
    <property type="component" value="Unassembled WGS sequence"/>
</dbReference>
<comment type="caution">
    <text evidence="2">The sequence shown here is derived from an EMBL/GenBank/DDBJ whole genome shotgun (WGS) entry which is preliminary data.</text>
</comment>
<organism evidence="2 3">
    <name type="scientific">Novispirillum itersonii</name>
    <name type="common">Aquaspirillum itersonii</name>
    <dbReference type="NCBI Taxonomy" id="189"/>
    <lineage>
        <taxon>Bacteria</taxon>
        <taxon>Pseudomonadati</taxon>
        <taxon>Pseudomonadota</taxon>
        <taxon>Alphaproteobacteria</taxon>
        <taxon>Rhodospirillales</taxon>
        <taxon>Novispirillaceae</taxon>
        <taxon>Novispirillum</taxon>
    </lineage>
</organism>